<feature type="compositionally biased region" description="Gly residues" evidence="1">
    <location>
        <begin position="68"/>
        <end position="80"/>
    </location>
</feature>
<keyword evidence="3" id="KW-1185">Reference proteome</keyword>
<reference evidence="2" key="1">
    <citation type="submission" date="2022-03" db="EMBL/GenBank/DDBJ databases">
        <authorList>
            <person name="Tunstrom K."/>
        </authorList>
    </citation>
    <scope>NUCLEOTIDE SEQUENCE</scope>
</reference>
<protein>
    <submittedName>
        <fullName evidence="2">Uncharacterized protein</fullName>
    </submittedName>
</protein>
<comment type="caution">
    <text evidence="2">The sequence shown here is derived from an EMBL/GenBank/DDBJ whole genome shotgun (WGS) entry which is preliminary data.</text>
</comment>
<sequence length="119" mass="12156">MLCRWRRPAPHTLQAAPSSEGRAPGGPSACPPWPPGAAICGHERPPNVIADSGSSLVDDSTPSTFTTGVGGVGVGRGSGSASGSDRDGYASDTIRNATNGYVTNARGIVRDRVVIKKID</sequence>
<accession>A0AAU9TGQ8</accession>
<evidence type="ECO:0000313" key="2">
    <source>
        <dbReference type="EMBL" id="CAH2086188.1"/>
    </source>
</evidence>
<proteinExistence type="predicted"/>
<feature type="region of interest" description="Disordered" evidence="1">
    <location>
        <begin position="1"/>
        <end position="90"/>
    </location>
</feature>
<evidence type="ECO:0000256" key="1">
    <source>
        <dbReference type="SAM" id="MobiDB-lite"/>
    </source>
</evidence>
<feature type="compositionally biased region" description="Polar residues" evidence="1">
    <location>
        <begin position="52"/>
        <end position="67"/>
    </location>
</feature>
<name>A0AAU9TGQ8_EUPED</name>
<dbReference type="AlphaFoldDB" id="A0AAU9TGQ8"/>
<organism evidence="2 3">
    <name type="scientific">Euphydryas editha</name>
    <name type="common">Edith's checkerspot</name>
    <dbReference type="NCBI Taxonomy" id="104508"/>
    <lineage>
        <taxon>Eukaryota</taxon>
        <taxon>Metazoa</taxon>
        <taxon>Ecdysozoa</taxon>
        <taxon>Arthropoda</taxon>
        <taxon>Hexapoda</taxon>
        <taxon>Insecta</taxon>
        <taxon>Pterygota</taxon>
        <taxon>Neoptera</taxon>
        <taxon>Endopterygota</taxon>
        <taxon>Lepidoptera</taxon>
        <taxon>Glossata</taxon>
        <taxon>Ditrysia</taxon>
        <taxon>Papilionoidea</taxon>
        <taxon>Nymphalidae</taxon>
        <taxon>Nymphalinae</taxon>
        <taxon>Euphydryas</taxon>
    </lineage>
</organism>
<dbReference type="Proteomes" id="UP001153954">
    <property type="component" value="Unassembled WGS sequence"/>
</dbReference>
<dbReference type="EMBL" id="CAKOGL010000005">
    <property type="protein sequence ID" value="CAH2086188.1"/>
    <property type="molecule type" value="Genomic_DNA"/>
</dbReference>
<evidence type="ECO:0000313" key="3">
    <source>
        <dbReference type="Proteomes" id="UP001153954"/>
    </source>
</evidence>
<gene>
    <name evidence="2" type="ORF">EEDITHA_LOCUS2593</name>
</gene>